<dbReference type="GO" id="GO:0005576">
    <property type="term" value="C:extracellular region"/>
    <property type="evidence" value="ECO:0007669"/>
    <property type="project" value="UniProtKB-SubCell"/>
</dbReference>
<sequence length="580" mass="63146">MKNILKFAGAVIVVLMSCITLVFAAGQAQPEVTVKNQNGLTLRNDVFSYSDKFITSEIKNTDSADSSEVLLMAAYDEEDNIISISSTGDLNIAPGETAECVLSLDSADRTVKSVRVFVWRDFESAEPISEMIVLTNELYTYRDDANSVFVSVEGSDSDGDGTFAKPFRTVDFGVSKLSPGKTLYLMEGTYKENIYVGVKGTVAEPITIKAAPGAHAVIDGGGKLNENIIELESSSSDIIISDLELQNGWGGIYSENSTSKSGKNFAVCNNKIHDIDGNNDDTFAVVFYAKNVNPVTNVIIDGNEIYNCKTYTSETVTLNGNVDGFRVSNNIIHDCNNIGLDAIGYEGTCKTKELDCARNGVFRDNTVYNVSTYGNEGYKDGSGYDLCCAGIYIDGGHDIEILDNNIYNCDIGVEVASESTRAPYNISYNVSVNNNIISECKGLAGICFGGYDNKVGWTKQCDFVNNTLYNNIVGIMVQQAEDNIISQNIIYGGENGLVFSFADEDGKLVYKGVGPYNDTNNFGANYWYDPNSVSGYNCWFDMLPAEQLSKQITGVDPKFKSPKQNNFSTELNALGYGAIR</sequence>
<gene>
    <name evidence="5" type="ORF">B9O19_01615</name>
</gene>
<dbReference type="OrthoDB" id="9795486at2"/>
<keyword evidence="3 4" id="KW-0732">Signal</keyword>
<proteinExistence type="predicted"/>
<dbReference type="Proteomes" id="UP000235589">
    <property type="component" value="Chromosome"/>
</dbReference>
<dbReference type="Gene3D" id="2.160.20.10">
    <property type="entry name" value="Single-stranded right-handed beta-helix, Pectin lyase-like"/>
    <property type="match status" value="1"/>
</dbReference>
<dbReference type="GeneID" id="98063005"/>
<dbReference type="InterPro" id="IPR012334">
    <property type="entry name" value="Pectin_lyas_fold"/>
</dbReference>
<evidence type="ECO:0000313" key="5">
    <source>
        <dbReference type="EMBL" id="AUO19771.1"/>
    </source>
</evidence>
<dbReference type="PANTHER" id="PTHR40088">
    <property type="entry name" value="PECTATE LYASE (EUROFUNG)"/>
    <property type="match status" value="1"/>
</dbReference>
<evidence type="ECO:0000256" key="2">
    <source>
        <dbReference type="ARBA" id="ARBA00022525"/>
    </source>
</evidence>
<dbReference type="PANTHER" id="PTHR40088:SF2">
    <property type="entry name" value="SECRETED SUGAR HYDROLASE"/>
    <property type="match status" value="1"/>
</dbReference>
<dbReference type="InterPro" id="IPR011050">
    <property type="entry name" value="Pectin_lyase_fold/virulence"/>
</dbReference>
<dbReference type="PROSITE" id="PS51257">
    <property type="entry name" value="PROKAR_LIPOPROTEIN"/>
    <property type="match status" value="1"/>
</dbReference>
<accession>A0A2K9P3G2</accession>
<evidence type="ECO:0000256" key="3">
    <source>
        <dbReference type="ARBA" id="ARBA00022729"/>
    </source>
</evidence>
<reference evidence="5 6" key="1">
    <citation type="submission" date="2017-04" db="EMBL/GenBank/DDBJ databases">
        <title>Monoglobus pectinilyticus 14 draft genome.</title>
        <authorList>
            <person name="Kim C."/>
            <person name="Rosendale D.I."/>
            <person name="Kelly W.J."/>
            <person name="Tannock G.W."/>
            <person name="Patchett M.L."/>
            <person name="Jordens J.Z."/>
        </authorList>
    </citation>
    <scope>NUCLEOTIDE SEQUENCE [LARGE SCALE GENOMIC DNA]</scope>
    <source>
        <strain evidence="5 6">14</strain>
    </source>
</reference>
<name>A0A2K9P3G2_9FIRM</name>
<feature type="signal peptide" evidence="4">
    <location>
        <begin position="1"/>
        <end position="24"/>
    </location>
</feature>
<organism evidence="5 6">
    <name type="scientific">Monoglobus pectinilyticus</name>
    <dbReference type="NCBI Taxonomy" id="1981510"/>
    <lineage>
        <taxon>Bacteria</taxon>
        <taxon>Bacillati</taxon>
        <taxon>Bacillota</taxon>
        <taxon>Clostridia</taxon>
        <taxon>Monoglobales</taxon>
        <taxon>Monoglobaceae</taxon>
        <taxon>Monoglobus</taxon>
    </lineage>
</organism>
<keyword evidence="6" id="KW-1185">Reference proteome</keyword>
<evidence type="ECO:0000313" key="6">
    <source>
        <dbReference type="Proteomes" id="UP000235589"/>
    </source>
</evidence>
<dbReference type="SUPFAM" id="SSF51126">
    <property type="entry name" value="Pectin lyase-like"/>
    <property type="match status" value="1"/>
</dbReference>
<dbReference type="EMBL" id="CP020991">
    <property type="protein sequence ID" value="AUO19771.1"/>
    <property type="molecule type" value="Genomic_DNA"/>
</dbReference>
<dbReference type="InterPro" id="IPR052052">
    <property type="entry name" value="Polysaccharide_Lyase_9"/>
</dbReference>
<dbReference type="RefSeq" id="WP_102365947.1">
    <property type="nucleotide sequence ID" value="NZ_CP020991.1"/>
</dbReference>
<evidence type="ECO:0000256" key="4">
    <source>
        <dbReference type="SAM" id="SignalP"/>
    </source>
</evidence>
<feature type="chain" id="PRO_5014629703" evidence="4">
    <location>
        <begin position="25"/>
        <end position="580"/>
    </location>
</feature>
<evidence type="ECO:0000256" key="1">
    <source>
        <dbReference type="ARBA" id="ARBA00004613"/>
    </source>
</evidence>
<dbReference type="AlphaFoldDB" id="A0A2K9P3G2"/>
<dbReference type="GO" id="GO:0016837">
    <property type="term" value="F:carbon-oxygen lyase activity, acting on polysaccharides"/>
    <property type="evidence" value="ECO:0007669"/>
    <property type="project" value="TreeGrafter"/>
</dbReference>
<dbReference type="InterPro" id="IPR006626">
    <property type="entry name" value="PbH1"/>
</dbReference>
<dbReference type="SMART" id="SM00710">
    <property type="entry name" value="PbH1"/>
    <property type="match status" value="9"/>
</dbReference>
<keyword evidence="2" id="KW-0964">Secreted</keyword>
<dbReference type="KEGG" id="mpec:B9O19_01615"/>
<comment type="subcellular location">
    <subcellularLocation>
        <location evidence="1">Secreted</location>
    </subcellularLocation>
</comment>
<keyword evidence="5" id="KW-0456">Lyase</keyword>
<protein>
    <submittedName>
        <fullName evidence="5">Pectate lyase family 9</fullName>
    </submittedName>
</protein>